<protein>
    <submittedName>
        <fullName evidence="1">Carbon monoxide dehydrogenase E protein</fullName>
    </submittedName>
</protein>
<proteinExistence type="predicted"/>
<dbReference type="RefSeq" id="WP_044184702.1">
    <property type="nucleotide sequence ID" value="NZ_JMCB01000003.1"/>
</dbReference>
<dbReference type="STRING" id="394096.DB31_5125"/>
<name>A0A085WQX0_9BACT</name>
<reference evidence="1 2" key="1">
    <citation type="submission" date="2014-04" db="EMBL/GenBank/DDBJ databases">
        <title>Genome assembly of Hyalangium minutum DSM 14724.</title>
        <authorList>
            <person name="Sharma G."/>
            <person name="Subramanian S."/>
        </authorList>
    </citation>
    <scope>NUCLEOTIDE SEQUENCE [LARGE SCALE GENOMIC DNA]</scope>
    <source>
        <strain evidence="1 2">DSM 14724</strain>
    </source>
</reference>
<organism evidence="1 2">
    <name type="scientific">Hyalangium minutum</name>
    <dbReference type="NCBI Taxonomy" id="394096"/>
    <lineage>
        <taxon>Bacteria</taxon>
        <taxon>Pseudomonadati</taxon>
        <taxon>Myxococcota</taxon>
        <taxon>Myxococcia</taxon>
        <taxon>Myxococcales</taxon>
        <taxon>Cystobacterineae</taxon>
        <taxon>Archangiaceae</taxon>
        <taxon>Hyalangium</taxon>
    </lineage>
</organism>
<dbReference type="InterPro" id="IPR011195">
    <property type="entry name" value="UCP010256"/>
</dbReference>
<dbReference type="Pfam" id="PF05762">
    <property type="entry name" value="VWA_CoxE"/>
    <property type="match status" value="1"/>
</dbReference>
<evidence type="ECO:0000313" key="2">
    <source>
        <dbReference type="Proteomes" id="UP000028725"/>
    </source>
</evidence>
<keyword evidence="2" id="KW-1185">Reference proteome</keyword>
<dbReference type="InterPro" id="IPR036465">
    <property type="entry name" value="vWFA_dom_sf"/>
</dbReference>
<accession>A0A085WQX0</accession>
<dbReference type="PANTHER" id="PTHR39338:SF5">
    <property type="entry name" value="BLR6139 PROTEIN"/>
    <property type="match status" value="1"/>
</dbReference>
<dbReference type="PANTHER" id="PTHR39338">
    <property type="entry name" value="BLL5662 PROTEIN-RELATED"/>
    <property type="match status" value="1"/>
</dbReference>
<dbReference type="EMBL" id="JMCB01000003">
    <property type="protein sequence ID" value="KFE70083.1"/>
    <property type="molecule type" value="Genomic_DNA"/>
</dbReference>
<gene>
    <name evidence="1" type="ORF">DB31_5125</name>
</gene>
<dbReference type="SUPFAM" id="SSF53300">
    <property type="entry name" value="vWA-like"/>
    <property type="match status" value="1"/>
</dbReference>
<dbReference type="PIRSF" id="PIRSF010256">
    <property type="entry name" value="CoxE_vWa"/>
    <property type="match status" value="1"/>
</dbReference>
<sequence length="465" mass="52630">MDARIVEFAEVLRQNGVRVSTSEVQDALRASAVVGLKERAVFRAVLRTTLVKRELDVDVFNRAFDFYFSGAAKTFEALDKSLAKQIEEEGYLQGDELKMVLYQMNLLFPEMSPLAKAIVEGDRARMAQIFRAAMLQLDLSRMESGLQAGFFSRRLLAGAGMERARSDLKSLEAELAARGLSADGVEIVSRYVADAMRKIEEAARQEVKRQAEARIRRRTDSVTEKPLHLLTQAEVDQMQSAVRTLAEKLKSRLIRKQRSHRRGALHVRRTLRRNLPWGGVPMVPLFRSRRPERPEVVVLCDVSDSVRNAARMMLLFTYTLQELFVRVRSFVFVSDVGEVTQYFKDLDVDQAIDMATAGKAVSLSANSNYGRALAEFVRDHLGSITRRTTVMIIGDGRNNYNPNNVWALKDLQRKAKRVLWICPEDRGNWGIGDSEMLTYEKHCYQAVVVNSVNDLARIADQLVPA</sequence>
<dbReference type="AlphaFoldDB" id="A0A085WQX0"/>
<dbReference type="OrthoDB" id="9790469at2"/>
<comment type="caution">
    <text evidence="1">The sequence shown here is derived from an EMBL/GenBank/DDBJ whole genome shotgun (WGS) entry which is preliminary data.</text>
</comment>
<dbReference type="Proteomes" id="UP000028725">
    <property type="component" value="Unassembled WGS sequence"/>
</dbReference>
<dbReference type="InterPro" id="IPR008912">
    <property type="entry name" value="Uncharacterised_CoxE"/>
</dbReference>
<evidence type="ECO:0000313" key="1">
    <source>
        <dbReference type="EMBL" id="KFE70083.1"/>
    </source>
</evidence>